<gene>
    <name evidence="2" type="ORF">SS1G_02606</name>
</gene>
<evidence type="ECO:0000256" key="1">
    <source>
        <dbReference type="SAM" id="MobiDB-lite"/>
    </source>
</evidence>
<dbReference type="EMBL" id="CH476623">
    <property type="protein sequence ID" value="EDN99748.1"/>
    <property type="molecule type" value="Genomic_DNA"/>
</dbReference>
<dbReference type="KEGG" id="ssl:SS1G_02606"/>
<dbReference type="RefSeq" id="XP_001596386.1">
    <property type="nucleotide sequence ID" value="XM_001596336.1"/>
</dbReference>
<dbReference type="GeneID" id="5492147"/>
<proteinExistence type="predicted"/>
<reference evidence="3" key="1">
    <citation type="journal article" date="2011" name="PLoS Genet.">
        <title>Genomic analysis of the necrotrophic fungal pathogens Sclerotinia sclerotiorum and Botrytis cinerea.</title>
        <authorList>
            <person name="Amselem J."/>
            <person name="Cuomo C.A."/>
            <person name="van Kan J.A."/>
            <person name="Viaud M."/>
            <person name="Benito E.P."/>
            <person name="Couloux A."/>
            <person name="Coutinho P.M."/>
            <person name="de Vries R.P."/>
            <person name="Dyer P.S."/>
            <person name="Fillinger S."/>
            <person name="Fournier E."/>
            <person name="Gout L."/>
            <person name="Hahn M."/>
            <person name="Kohn L."/>
            <person name="Lapalu N."/>
            <person name="Plummer K.M."/>
            <person name="Pradier J.M."/>
            <person name="Quevillon E."/>
            <person name="Sharon A."/>
            <person name="Simon A."/>
            <person name="ten Have A."/>
            <person name="Tudzynski B."/>
            <person name="Tudzynski P."/>
            <person name="Wincker P."/>
            <person name="Andrew M."/>
            <person name="Anthouard V."/>
            <person name="Beever R.E."/>
            <person name="Beffa R."/>
            <person name="Benoit I."/>
            <person name="Bouzid O."/>
            <person name="Brault B."/>
            <person name="Chen Z."/>
            <person name="Choquer M."/>
            <person name="Collemare J."/>
            <person name="Cotton P."/>
            <person name="Danchin E.G."/>
            <person name="Da Silva C."/>
            <person name="Gautier A."/>
            <person name="Giraud C."/>
            <person name="Giraud T."/>
            <person name="Gonzalez C."/>
            <person name="Grossetete S."/>
            <person name="Guldener U."/>
            <person name="Henrissat B."/>
            <person name="Howlett B.J."/>
            <person name="Kodira C."/>
            <person name="Kretschmer M."/>
            <person name="Lappartient A."/>
            <person name="Leroch M."/>
            <person name="Levis C."/>
            <person name="Mauceli E."/>
            <person name="Neuveglise C."/>
            <person name="Oeser B."/>
            <person name="Pearson M."/>
            <person name="Poulain J."/>
            <person name="Poussereau N."/>
            <person name="Quesneville H."/>
            <person name="Rascle C."/>
            <person name="Schumacher J."/>
            <person name="Segurens B."/>
            <person name="Sexton A."/>
            <person name="Silva E."/>
            <person name="Sirven C."/>
            <person name="Soanes D.M."/>
            <person name="Talbot N.J."/>
            <person name="Templeton M."/>
            <person name="Yandava C."/>
            <person name="Yarden O."/>
            <person name="Zeng Q."/>
            <person name="Rollins J.A."/>
            <person name="Lebrun M.H."/>
            <person name="Dickman M."/>
        </authorList>
    </citation>
    <scope>NUCLEOTIDE SEQUENCE [LARGE SCALE GENOMIC DNA]</scope>
    <source>
        <strain evidence="3">ATCC 18683 / 1980 / Ss-1</strain>
    </source>
</reference>
<dbReference type="Proteomes" id="UP000001312">
    <property type="component" value="Unassembled WGS sequence"/>
</dbReference>
<evidence type="ECO:0000313" key="2">
    <source>
        <dbReference type="EMBL" id="EDN99748.1"/>
    </source>
</evidence>
<protein>
    <submittedName>
        <fullName evidence="2">Uncharacterized protein</fullName>
    </submittedName>
</protein>
<keyword evidence="3" id="KW-1185">Reference proteome</keyword>
<accession>A7EBC0</accession>
<evidence type="ECO:0000313" key="3">
    <source>
        <dbReference type="Proteomes" id="UP000001312"/>
    </source>
</evidence>
<dbReference type="HOGENOM" id="CLU_3125919_0_0_1"/>
<dbReference type="AlphaFoldDB" id="A7EBC0"/>
<sequence>MSRPTIEPSISGRDERDFPNDAFTREEDVGLEVPYGAEIYPWFTNAQEDL</sequence>
<name>A7EBC0_SCLS1</name>
<dbReference type="InParanoid" id="A7EBC0"/>
<organism evidence="2 3">
    <name type="scientific">Sclerotinia sclerotiorum (strain ATCC 18683 / 1980 / Ss-1)</name>
    <name type="common">White mold</name>
    <name type="synonym">Whetzelinia sclerotiorum</name>
    <dbReference type="NCBI Taxonomy" id="665079"/>
    <lineage>
        <taxon>Eukaryota</taxon>
        <taxon>Fungi</taxon>
        <taxon>Dikarya</taxon>
        <taxon>Ascomycota</taxon>
        <taxon>Pezizomycotina</taxon>
        <taxon>Leotiomycetes</taxon>
        <taxon>Helotiales</taxon>
        <taxon>Sclerotiniaceae</taxon>
        <taxon>Sclerotinia</taxon>
    </lineage>
</organism>
<feature type="region of interest" description="Disordered" evidence="1">
    <location>
        <begin position="1"/>
        <end position="20"/>
    </location>
</feature>